<dbReference type="InterPro" id="IPR035069">
    <property type="entry name" value="TTHA1013/TTHA0281-like"/>
</dbReference>
<dbReference type="Pfam" id="PF01381">
    <property type="entry name" value="HTH_3"/>
    <property type="match status" value="1"/>
</dbReference>
<dbReference type="InterPro" id="IPR010982">
    <property type="entry name" value="Lambda_DNA-bd_dom_sf"/>
</dbReference>
<organism evidence="2 3">
    <name type="scientific">Candidatus Odoribacter faecigallinarum</name>
    <dbReference type="NCBI Taxonomy" id="2838706"/>
    <lineage>
        <taxon>Bacteria</taxon>
        <taxon>Pseudomonadati</taxon>
        <taxon>Bacteroidota</taxon>
        <taxon>Bacteroidia</taxon>
        <taxon>Bacteroidales</taxon>
        <taxon>Odoribacteraceae</taxon>
        <taxon>Odoribacter</taxon>
    </lineage>
</organism>
<dbReference type="AlphaFoldDB" id="A0A9D1UYB3"/>
<evidence type="ECO:0000313" key="3">
    <source>
        <dbReference type="Proteomes" id="UP000824202"/>
    </source>
</evidence>
<dbReference type="SUPFAM" id="SSF47413">
    <property type="entry name" value="lambda repressor-like DNA-binding domains"/>
    <property type="match status" value="1"/>
</dbReference>
<dbReference type="SUPFAM" id="SSF143100">
    <property type="entry name" value="TTHA1013/TTHA0281-like"/>
    <property type="match status" value="1"/>
</dbReference>
<name>A0A9D1UYB3_9BACT</name>
<sequence>MEKIHVKVDWCDKNYGAVTECEALNGVVAVTNKTYDGLMADLGDAVRFHVEGCVADGDEMPEWLVSGDYAFDIELGTSALLRKCEQFTSLAAIARASGISQQQLSHYANGLRSPRPEQRRRIVEGIHRIGKECLEVV</sequence>
<reference evidence="2" key="2">
    <citation type="submission" date="2021-04" db="EMBL/GenBank/DDBJ databases">
        <authorList>
            <person name="Gilroy R."/>
        </authorList>
    </citation>
    <scope>NUCLEOTIDE SEQUENCE</scope>
    <source>
        <strain evidence="2">23274</strain>
    </source>
</reference>
<evidence type="ECO:0000259" key="1">
    <source>
        <dbReference type="Pfam" id="PF01381"/>
    </source>
</evidence>
<evidence type="ECO:0000313" key="2">
    <source>
        <dbReference type="EMBL" id="HIX02640.1"/>
    </source>
</evidence>
<protein>
    <submittedName>
        <fullName evidence="2">Helix-turn-helix domain-containing protein</fullName>
    </submittedName>
</protein>
<dbReference type="Proteomes" id="UP000824202">
    <property type="component" value="Unassembled WGS sequence"/>
</dbReference>
<dbReference type="CDD" id="cd00093">
    <property type="entry name" value="HTH_XRE"/>
    <property type="match status" value="1"/>
</dbReference>
<proteinExistence type="predicted"/>
<reference evidence="2" key="1">
    <citation type="journal article" date="2021" name="PeerJ">
        <title>Extensive microbial diversity within the chicken gut microbiome revealed by metagenomics and culture.</title>
        <authorList>
            <person name="Gilroy R."/>
            <person name="Ravi A."/>
            <person name="Getino M."/>
            <person name="Pursley I."/>
            <person name="Horton D.L."/>
            <person name="Alikhan N.F."/>
            <person name="Baker D."/>
            <person name="Gharbi K."/>
            <person name="Hall N."/>
            <person name="Watson M."/>
            <person name="Adriaenssens E.M."/>
            <person name="Foster-Nyarko E."/>
            <person name="Jarju S."/>
            <person name="Secka A."/>
            <person name="Antonio M."/>
            <person name="Oren A."/>
            <person name="Chaudhuri R.R."/>
            <person name="La Ragione R."/>
            <person name="Hildebrand F."/>
            <person name="Pallen M.J."/>
        </authorList>
    </citation>
    <scope>NUCLEOTIDE SEQUENCE</scope>
    <source>
        <strain evidence="2">23274</strain>
    </source>
</reference>
<dbReference type="EMBL" id="DXFT01000016">
    <property type="protein sequence ID" value="HIX02640.1"/>
    <property type="molecule type" value="Genomic_DNA"/>
</dbReference>
<accession>A0A9D1UYB3</accession>
<dbReference type="GO" id="GO:0003677">
    <property type="term" value="F:DNA binding"/>
    <property type="evidence" value="ECO:0007669"/>
    <property type="project" value="InterPro"/>
</dbReference>
<comment type="caution">
    <text evidence="2">The sequence shown here is derived from an EMBL/GenBank/DDBJ whole genome shotgun (WGS) entry which is preliminary data.</text>
</comment>
<gene>
    <name evidence="2" type="ORF">H9863_00785</name>
</gene>
<feature type="domain" description="HTH cro/C1-type" evidence="1">
    <location>
        <begin position="82"/>
        <end position="117"/>
    </location>
</feature>
<dbReference type="InterPro" id="IPR001387">
    <property type="entry name" value="Cro/C1-type_HTH"/>
</dbReference>